<dbReference type="AlphaFoldDB" id="A0AAP0X674"/>
<protein>
    <submittedName>
        <fullName evidence="1">Uncharacterized protein</fullName>
    </submittedName>
</protein>
<evidence type="ECO:0000313" key="1">
    <source>
        <dbReference type="EMBL" id="KAK9290977.1"/>
    </source>
</evidence>
<comment type="caution">
    <text evidence="1">The sequence shown here is derived from an EMBL/GenBank/DDBJ whole genome shotgun (WGS) entry which is preliminary data.</text>
</comment>
<organism evidence="1 2">
    <name type="scientific">Liquidambar formosana</name>
    <name type="common">Formosan gum</name>
    <dbReference type="NCBI Taxonomy" id="63359"/>
    <lineage>
        <taxon>Eukaryota</taxon>
        <taxon>Viridiplantae</taxon>
        <taxon>Streptophyta</taxon>
        <taxon>Embryophyta</taxon>
        <taxon>Tracheophyta</taxon>
        <taxon>Spermatophyta</taxon>
        <taxon>Magnoliopsida</taxon>
        <taxon>eudicotyledons</taxon>
        <taxon>Gunneridae</taxon>
        <taxon>Pentapetalae</taxon>
        <taxon>Saxifragales</taxon>
        <taxon>Altingiaceae</taxon>
        <taxon>Liquidambar</taxon>
    </lineage>
</organism>
<dbReference type="Proteomes" id="UP001415857">
    <property type="component" value="Unassembled WGS sequence"/>
</dbReference>
<sequence>MNYLRPSVKRGQIAPDEEDLILRLHRLLEETGRPYRNITIKSGENLKFAKPDQYHPIPAVLDNSNENWQNSDGSMMGFQSGHGNNNREDDIGYCNEETFMISSFLNSFINEDVFENQQLQLPNGIAPSSDSMASSVQNFNNGTVWGDGLTSTMADLGDEQNALNQTA</sequence>
<proteinExistence type="predicted"/>
<accession>A0AAP0X674</accession>
<name>A0AAP0X674_LIQFO</name>
<keyword evidence="2" id="KW-1185">Reference proteome</keyword>
<evidence type="ECO:0000313" key="2">
    <source>
        <dbReference type="Proteomes" id="UP001415857"/>
    </source>
</evidence>
<dbReference type="EMBL" id="JBBPBK010000002">
    <property type="protein sequence ID" value="KAK9290977.1"/>
    <property type="molecule type" value="Genomic_DNA"/>
</dbReference>
<gene>
    <name evidence="1" type="ORF">L1049_009159</name>
</gene>
<reference evidence="1 2" key="1">
    <citation type="journal article" date="2024" name="Plant J.">
        <title>Genome sequences and population genomics reveal climatic adaptation and genomic divergence between two closely related sweetgum species.</title>
        <authorList>
            <person name="Xu W.Q."/>
            <person name="Ren C.Q."/>
            <person name="Zhang X.Y."/>
            <person name="Comes H.P."/>
            <person name="Liu X.H."/>
            <person name="Li Y.G."/>
            <person name="Kettle C.J."/>
            <person name="Jalonen R."/>
            <person name="Gaisberger H."/>
            <person name="Ma Y.Z."/>
            <person name="Qiu Y.X."/>
        </authorList>
    </citation>
    <scope>NUCLEOTIDE SEQUENCE [LARGE SCALE GENOMIC DNA]</scope>
    <source>
        <strain evidence="1">Hangzhou</strain>
    </source>
</reference>